<feature type="region of interest" description="Disordered" evidence="1">
    <location>
        <begin position="65"/>
        <end position="95"/>
    </location>
</feature>
<dbReference type="Proteomes" id="UP001497516">
    <property type="component" value="Chromosome 6"/>
</dbReference>
<keyword evidence="3" id="KW-1185">Reference proteome</keyword>
<proteinExistence type="predicted"/>
<evidence type="ECO:0000256" key="1">
    <source>
        <dbReference type="SAM" id="MobiDB-lite"/>
    </source>
</evidence>
<name>A0AAV2FDC0_9ROSI</name>
<protein>
    <submittedName>
        <fullName evidence="2">Uncharacterized protein</fullName>
    </submittedName>
</protein>
<evidence type="ECO:0000313" key="2">
    <source>
        <dbReference type="EMBL" id="CAL1396243.1"/>
    </source>
</evidence>
<evidence type="ECO:0000313" key="3">
    <source>
        <dbReference type="Proteomes" id="UP001497516"/>
    </source>
</evidence>
<reference evidence="2 3" key="1">
    <citation type="submission" date="2024-04" db="EMBL/GenBank/DDBJ databases">
        <authorList>
            <person name="Fracassetti M."/>
        </authorList>
    </citation>
    <scope>NUCLEOTIDE SEQUENCE [LARGE SCALE GENOMIC DNA]</scope>
</reference>
<accession>A0AAV2FDC0</accession>
<organism evidence="2 3">
    <name type="scientific">Linum trigynum</name>
    <dbReference type="NCBI Taxonomy" id="586398"/>
    <lineage>
        <taxon>Eukaryota</taxon>
        <taxon>Viridiplantae</taxon>
        <taxon>Streptophyta</taxon>
        <taxon>Embryophyta</taxon>
        <taxon>Tracheophyta</taxon>
        <taxon>Spermatophyta</taxon>
        <taxon>Magnoliopsida</taxon>
        <taxon>eudicotyledons</taxon>
        <taxon>Gunneridae</taxon>
        <taxon>Pentapetalae</taxon>
        <taxon>rosids</taxon>
        <taxon>fabids</taxon>
        <taxon>Malpighiales</taxon>
        <taxon>Linaceae</taxon>
        <taxon>Linum</taxon>
    </lineage>
</organism>
<dbReference type="AlphaFoldDB" id="A0AAV2FDC0"/>
<sequence length="118" mass="12874">MTEVRAGASYIWWRIVGTGSSGRVKENDVGALPNLVRSGGDKVLREVGVGDSGCSQGSSLACTSPGFSRYPHRRSSSLRRAPSVKIRSAPPPRDRRHHHRIFFVGAWTRVSQGCEQNA</sequence>
<dbReference type="EMBL" id="OZ034819">
    <property type="protein sequence ID" value="CAL1396243.1"/>
    <property type="molecule type" value="Genomic_DNA"/>
</dbReference>
<gene>
    <name evidence="2" type="ORF">LTRI10_LOCUS36623</name>
</gene>